<feature type="signal peptide" evidence="1">
    <location>
        <begin position="1"/>
        <end position="19"/>
    </location>
</feature>
<dbReference type="EMBL" id="RAWM01000045">
    <property type="protein sequence ID" value="RKH67975.1"/>
    <property type="molecule type" value="Genomic_DNA"/>
</dbReference>
<dbReference type="AlphaFoldDB" id="A0A3A8QNQ6"/>
<evidence type="ECO:0000256" key="1">
    <source>
        <dbReference type="SAM" id="SignalP"/>
    </source>
</evidence>
<organism evidence="2 3">
    <name type="scientific">Corallococcus interemptor</name>
    <dbReference type="NCBI Taxonomy" id="2316720"/>
    <lineage>
        <taxon>Bacteria</taxon>
        <taxon>Pseudomonadati</taxon>
        <taxon>Myxococcota</taxon>
        <taxon>Myxococcia</taxon>
        <taxon>Myxococcales</taxon>
        <taxon>Cystobacterineae</taxon>
        <taxon>Myxococcaceae</taxon>
        <taxon>Corallococcus</taxon>
    </lineage>
</organism>
<feature type="chain" id="PRO_5017427746" description="Lipoprotein" evidence="1">
    <location>
        <begin position="20"/>
        <end position="204"/>
    </location>
</feature>
<evidence type="ECO:0008006" key="4">
    <source>
        <dbReference type="Google" id="ProtNLM"/>
    </source>
</evidence>
<comment type="caution">
    <text evidence="2">The sequence shown here is derived from an EMBL/GenBank/DDBJ whole genome shotgun (WGS) entry which is preliminary data.</text>
</comment>
<dbReference type="OrthoDB" id="5507126at2"/>
<proteinExistence type="predicted"/>
<dbReference type="PROSITE" id="PS51257">
    <property type="entry name" value="PROKAR_LIPOPROTEIN"/>
    <property type="match status" value="1"/>
</dbReference>
<dbReference type="RefSeq" id="WP_120548467.1">
    <property type="nucleotide sequence ID" value="NZ_RAWM01000045.1"/>
</dbReference>
<keyword evidence="3" id="KW-1185">Reference proteome</keyword>
<reference evidence="3" key="1">
    <citation type="submission" date="2018-09" db="EMBL/GenBank/DDBJ databases">
        <authorList>
            <person name="Livingstone P.G."/>
            <person name="Whitworth D.E."/>
        </authorList>
    </citation>
    <scope>NUCLEOTIDE SEQUENCE [LARGE SCALE GENOMIC DNA]</scope>
    <source>
        <strain evidence="3">AB047A</strain>
    </source>
</reference>
<gene>
    <name evidence="2" type="ORF">D7X96_18430</name>
</gene>
<evidence type="ECO:0000313" key="2">
    <source>
        <dbReference type="EMBL" id="RKH67975.1"/>
    </source>
</evidence>
<keyword evidence="1" id="KW-0732">Signal</keyword>
<name>A0A3A8QNQ6_9BACT</name>
<protein>
    <recommendedName>
        <fullName evidence="4">Lipoprotein</fullName>
    </recommendedName>
</protein>
<sequence length="204" mass="21523">MHLKRLAVALFPAAAVAVAVGCFSDPVYPGNQVMGTFRFQAKLDAARTTCDAGSRDFAQLDDAGSFFFEGTFSRDTDAGTGFFTVQGFSRDAGYTGQSVSSTHRAIARRDSCGTGCEDSEIEEAMNVMLLSDSQARNVARDCKRLDGGVPEGDIPAPTENGYDVSLACGTLTDVFLPSKSGSASCKCNPSTCTTVYTVSGDRID</sequence>
<evidence type="ECO:0000313" key="3">
    <source>
        <dbReference type="Proteomes" id="UP000282656"/>
    </source>
</evidence>
<dbReference type="Proteomes" id="UP000282656">
    <property type="component" value="Unassembled WGS sequence"/>
</dbReference>
<accession>A0A3A8QNQ6</accession>